<dbReference type="InterPro" id="IPR046448">
    <property type="entry name" value="ECSIT_N"/>
</dbReference>
<feature type="compositionally biased region" description="Polar residues" evidence="1">
    <location>
        <begin position="438"/>
        <end position="453"/>
    </location>
</feature>
<dbReference type="SUPFAM" id="SSF64268">
    <property type="entry name" value="PX domain"/>
    <property type="match status" value="1"/>
</dbReference>
<dbReference type="InterPro" id="IPR037436">
    <property type="entry name" value="SNX14_PX"/>
</dbReference>
<feature type="domain" description="RGS" evidence="2">
    <location>
        <begin position="309"/>
        <end position="427"/>
    </location>
</feature>
<dbReference type="SMART" id="SM00313">
    <property type="entry name" value="PXA"/>
    <property type="match status" value="1"/>
</dbReference>
<evidence type="ECO:0000259" key="3">
    <source>
        <dbReference type="PROSITE" id="PS50195"/>
    </source>
</evidence>
<dbReference type="Pfam" id="PF02194">
    <property type="entry name" value="PXA"/>
    <property type="match status" value="1"/>
</dbReference>
<dbReference type="SUPFAM" id="SSF48097">
    <property type="entry name" value="Regulator of G-protein signaling, RGS"/>
    <property type="match status" value="1"/>
</dbReference>
<gene>
    <name evidence="5" type="ORF">MCOR_34051</name>
</gene>
<feature type="domain" description="PXA" evidence="4">
    <location>
        <begin position="90"/>
        <end position="264"/>
    </location>
</feature>
<dbReference type="InterPro" id="IPR001683">
    <property type="entry name" value="PX_dom"/>
</dbReference>
<reference evidence="5 6" key="1">
    <citation type="submission" date="2020-06" db="EMBL/GenBank/DDBJ databases">
        <authorList>
            <person name="Li R."/>
            <person name="Bekaert M."/>
        </authorList>
    </citation>
    <scope>NUCLEOTIDE SEQUENCE [LARGE SCALE GENOMIC DNA]</scope>
    <source>
        <strain evidence="6">wild</strain>
        <strain evidence="5">Wild</strain>
    </source>
</reference>
<dbReference type="GO" id="GO:0097352">
    <property type="term" value="P:autophagosome maturation"/>
    <property type="evidence" value="ECO:0007669"/>
    <property type="project" value="TreeGrafter"/>
</dbReference>
<dbReference type="Gene3D" id="3.30.1520.10">
    <property type="entry name" value="Phox-like domain"/>
    <property type="match status" value="1"/>
</dbReference>
<keyword evidence="6" id="KW-1185">Reference proteome</keyword>
<dbReference type="GO" id="GO:0005770">
    <property type="term" value="C:late endosome"/>
    <property type="evidence" value="ECO:0007669"/>
    <property type="project" value="TreeGrafter"/>
</dbReference>
<evidence type="ECO:0000259" key="4">
    <source>
        <dbReference type="PROSITE" id="PS51207"/>
    </source>
</evidence>
<name>A0A6J8CY27_MYTCO</name>
<feature type="region of interest" description="Disordered" evidence="1">
    <location>
        <begin position="438"/>
        <end position="462"/>
    </location>
</feature>
<dbReference type="EMBL" id="CACVKT020006098">
    <property type="protein sequence ID" value="CAC5399819.1"/>
    <property type="molecule type" value="Genomic_DNA"/>
</dbReference>
<dbReference type="CDD" id="cd06877">
    <property type="entry name" value="PX_SNX14"/>
    <property type="match status" value="1"/>
</dbReference>
<dbReference type="PANTHER" id="PTHR22775">
    <property type="entry name" value="SORTING NEXIN"/>
    <property type="match status" value="1"/>
</dbReference>
<dbReference type="GO" id="GO:0035091">
    <property type="term" value="F:phosphatidylinositol binding"/>
    <property type="evidence" value="ECO:0007669"/>
    <property type="project" value="InterPro"/>
</dbReference>
<dbReference type="OrthoDB" id="5957963at2759"/>
<dbReference type="PROSITE" id="PS51207">
    <property type="entry name" value="PXA"/>
    <property type="match status" value="1"/>
</dbReference>
<dbReference type="Gene3D" id="1.10.167.10">
    <property type="entry name" value="Regulator of G-protein Signalling 4, domain 2"/>
    <property type="match status" value="1"/>
</dbReference>
<dbReference type="SMART" id="SM00315">
    <property type="entry name" value="RGS"/>
    <property type="match status" value="1"/>
</dbReference>
<sequence length="1123" mass="128980">MRNCAIKHLFITALYDTNLHYNLFEFFSSSSLLPNLLFTYTRKKKTGNLTDDELTLMKTVCTVCGQRKCPRHRPELNILAFQPWTNLQLTGKTNDAIEEFLNIVLKEHLYTWYKDLSKDEEFVDDLKSSLRFLASVVLRRAKKVDIAKMVSEKLIRAGLLHLHVYLKAKRTAPSGSDLQLESLKMLGPNLHCAMLSRKAELEYLRRMIESLFPYILKPQGLHSKCTCSLIRELLTNSILLPALDAVANPDMVNNLLLIFLDNTPPPEATEPPAPLVPFLGTFAQPLAKNNSCLRLELSEVMKPEHLYSFMQFLKSEAAINVLQFCLQCDDFNKKILNPDLSQGDLVELHNMAKELYRSYCSPSALDRIKFDEDIVNELREVIEGPSDQVIRLRTSTPLFKAYEHTYDLLENTFLPLYHQSDDYYKMICGTVVPSQTSRSTTNLQLQPRSINNNRPKKKESGLSNIGTKIKGVFNKTGDMRSLPEADHFDEADTVTIASCSSLDDEIPECMAVDGTFQEFHPPDLSTWRVSIPRIGARPDPDNPRKQYFVFIIDIRRVDDVSKDKSGRASWVVARRYNEFYALESKLLEFHGELMQDCQLPAKKSFGTSKHEFIDGKRDQFEQYLQILLTKPYLKGSQLLYNFLTSEDEFTTKFLPDIKLGKMMKSMIVKEKGQHLETFLQTLEQSTIAEKPRSGKPERRGSDVSIRSTSSEVLCNSVYENNAGYSTDSLASTWSLEGSVKSETSGGEDQTEDYQDLDGVFDVLIYIARYVYKIPDWFHHLLFTARMLFKNTLENYLEWYIDYKIGTVTQEHRVVAIVHLLRDTLFFDTDSPRTDEQKKERYHKTLAEALKFLPKPFSKVVGESNFEHGTKLIVDILQQPKLNKQVGVIPDVQFYNLIISVFGEYSHVTRKLQRSMYWLPKFKHANPWPIPKILPDNRIELAKLALKRMAFDINNELTVWKTTETEENPTEDTFIVSAQSAKQRELIKKLSPEKAVFVDGGYNVYLRNVKQTYFVLIADPEPEPEVQEKVDEEEDLFNWTTIFEEEKPSSIVLKKSLHEQEDGVILGMCITGSSTRDSLVSWIRYLQDSNPNLEHIPVVFKLKTVGQGTDVVKYDQSKKQSNAS</sequence>
<evidence type="ECO:0000256" key="1">
    <source>
        <dbReference type="SAM" id="MobiDB-lite"/>
    </source>
</evidence>
<dbReference type="PROSITE" id="PS50195">
    <property type="entry name" value="PX"/>
    <property type="match status" value="1"/>
</dbReference>
<proteinExistence type="predicted"/>
<dbReference type="PROSITE" id="PS50132">
    <property type="entry name" value="RGS"/>
    <property type="match status" value="1"/>
</dbReference>
<dbReference type="AlphaFoldDB" id="A0A6J8CY27"/>
<dbReference type="InterPro" id="IPR044926">
    <property type="entry name" value="RGS_subdomain_2"/>
</dbReference>
<protein>
    <submittedName>
        <fullName evidence="5">SNX14</fullName>
    </submittedName>
</protein>
<dbReference type="SMART" id="SM00312">
    <property type="entry name" value="PX"/>
    <property type="match status" value="1"/>
</dbReference>
<dbReference type="Pfam" id="PF00615">
    <property type="entry name" value="RGS"/>
    <property type="match status" value="1"/>
</dbReference>
<dbReference type="InterPro" id="IPR029342">
    <property type="entry name" value="ECIST_C"/>
</dbReference>
<dbReference type="Pfam" id="PF00787">
    <property type="entry name" value="PX"/>
    <property type="match status" value="1"/>
</dbReference>
<dbReference type="EMBL" id="CACVKT020006098">
    <property type="protein sequence ID" value="CAC5399820.1"/>
    <property type="molecule type" value="Genomic_DNA"/>
</dbReference>
<dbReference type="Proteomes" id="UP000507470">
    <property type="component" value="Unassembled WGS sequence"/>
</dbReference>
<dbReference type="PANTHER" id="PTHR22775:SF44">
    <property type="entry name" value="SORTING NEXIN-14"/>
    <property type="match status" value="1"/>
</dbReference>
<dbReference type="InterPro" id="IPR036871">
    <property type="entry name" value="PX_dom_sf"/>
</dbReference>
<evidence type="ECO:0000313" key="6">
    <source>
        <dbReference type="Proteomes" id="UP000507470"/>
    </source>
</evidence>
<dbReference type="InterPro" id="IPR003114">
    <property type="entry name" value="Phox_assoc"/>
</dbReference>
<feature type="compositionally biased region" description="Basic and acidic residues" evidence="1">
    <location>
        <begin position="689"/>
        <end position="701"/>
    </location>
</feature>
<dbReference type="InterPro" id="IPR016137">
    <property type="entry name" value="RGS"/>
</dbReference>
<feature type="domain" description="PX" evidence="3">
    <location>
        <begin position="528"/>
        <end position="650"/>
    </location>
</feature>
<evidence type="ECO:0000313" key="5">
    <source>
        <dbReference type="EMBL" id="CAC5399820.1"/>
    </source>
</evidence>
<dbReference type="InterPro" id="IPR036305">
    <property type="entry name" value="RGS_sf"/>
</dbReference>
<feature type="region of interest" description="Disordered" evidence="1">
    <location>
        <begin position="687"/>
        <end position="706"/>
    </location>
</feature>
<dbReference type="Pfam" id="PF06239">
    <property type="entry name" value="ECSIT_N"/>
    <property type="match status" value="1"/>
</dbReference>
<evidence type="ECO:0000259" key="2">
    <source>
        <dbReference type="PROSITE" id="PS50132"/>
    </source>
</evidence>
<dbReference type="SMART" id="SM01284">
    <property type="entry name" value="ECSIT_Cterm"/>
    <property type="match status" value="1"/>
</dbReference>
<dbReference type="Pfam" id="PF14784">
    <property type="entry name" value="ECSIT_C"/>
    <property type="match status" value="1"/>
</dbReference>
<organism evidence="5 6">
    <name type="scientific">Mytilus coruscus</name>
    <name type="common">Sea mussel</name>
    <dbReference type="NCBI Taxonomy" id="42192"/>
    <lineage>
        <taxon>Eukaryota</taxon>
        <taxon>Metazoa</taxon>
        <taxon>Spiralia</taxon>
        <taxon>Lophotrochozoa</taxon>
        <taxon>Mollusca</taxon>
        <taxon>Bivalvia</taxon>
        <taxon>Autobranchia</taxon>
        <taxon>Pteriomorphia</taxon>
        <taxon>Mytilida</taxon>
        <taxon>Mytiloidea</taxon>
        <taxon>Mytilidae</taxon>
        <taxon>Mytilinae</taxon>
        <taxon>Mytilus</taxon>
    </lineage>
</organism>
<accession>A0A6J8CY27</accession>